<name>A0A0B4CUJ6_9MICO</name>
<feature type="transmembrane region" description="Helical" evidence="1">
    <location>
        <begin position="33"/>
        <end position="51"/>
    </location>
</feature>
<dbReference type="GO" id="GO:0016020">
    <property type="term" value="C:membrane"/>
    <property type="evidence" value="ECO:0007669"/>
    <property type="project" value="TreeGrafter"/>
</dbReference>
<dbReference type="GO" id="GO:0009103">
    <property type="term" value="P:lipopolysaccharide biosynthetic process"/>
    <property type="evidence" value="ECO:0007669"/>
    <property type="project" value="TreeGrafter"/>
</dbReference>
<dbReference type="PANTHER" id="PTHR23028">
    <property type="entry name" value="ACETYLTRANSFERASE"/>
    <property type="match status" value="1"/>
</dbReference>
<accession>A0A0B4CUJ6</accession>
<keyword evidence="4" id="KW-0808">Transferase</keyword>
<feature type="transmembrane region" description="Helical" evidence="1">
    <location>
        <begin position="479"/>
        <end position="499"/>
    </location>
</feature>
<reference evidence="4 5" key="1">
    <citation type="submission" date="2014-12" db="EMBL/GenBank/DDBJ databases">
        <title>Genome sequencing of Microbacterium hominis TPW29.</title>
        <authorList>
            <person name="Tan P.W."/>
            <person name="Chan K.-G."/>
        </authorList>
    </citation>
    <scope>NUCLEOTIDE SEQUENCE [LARGE SCALE GENOMIC DNA]</scope>
    <source>
        <strain evidence="4 5">TPW29</strain>
    </source>
</reference>
<feature type="domain" description="Acyltransferase 3" evidence="2">
    <location>
        <begin position="6"/>
        <end position="335"/>
    </location>
</feature>
<keyword evidence="4" id="KW-0012">Acyltransferase</keyword>
<feature type="transmembrane region" description="Helical" evidence="1">
    <location>
        <begin position="290"/>
        <end position="315"/>
    </location>
</feature>
<feature type="transmembrane region" description="Helical" evidence="1">
    <location>
        <begin position="321"/>
        <end position="341"/>
    </location>
</feature>
<proteinExistence type="predicted"/>
<dbReference type="InterPro" id="IPR043968">
    <property type="entry name" value="SGNH"/>
</dbReference>
<evidence type="ECO:0000259" key="2">
    <source>
        <dbReference type="Pfam" id="PF01757"/>
    </source>
</evidence>
<dbReference type="GO" id="GO:0016747">
    <property type="term" value="F:acyltransferase activity, transferring groups other than amino-acyl groups"/>
    <property type="evidence" value="ECO:0007669"/>
    <property type="project" value="InterPro"/>
</dbReference>
<dbReference type="RefSeq" id="WP_039411968.1">
    <property type="nucleotide sequence ID" value="NZ_JWSZ01000001.1"/>
</dbReference>
<keyword evidence="1" id="KW-0472">Membrane</keyword>
<feature type="transmembrane region" description="Helical" evidence="1">
    <location>
        <begin position="72"/>
        <end position="91"/>
    </location>
</feature>
<feature type="transmembrane region" description="Helical" evidence="1">
    <location>
        <begin position="170"/>
        <end position="190"/>
    </location>
</feature>
<dbReference type="EMBL" id="JWSZ01000001">
    <property type="protein sequence ID" value="KIC60107.1"/>
    <property type="molecule type" value="Genomic_DNA"/>
</dbReference>
<evidence type="ECO:0000313" key="4">
    <source>
        <dbReference type="EMBL" id="KIC60107.1"/>
    </source>
</evidence>
<dbReference type="Proteomes" id="UP000031202">
    <property type="component" value="Unassembled WGS sequence"/>
</dbReference>
<dbReference type="AlphaFoldDB" id="A0A0B4CUJ6"/>
<feature type="transmembrane region" description="Helical" evidence="1">
    <location>
        <begin position="144"/>
        <end position="163"/>
    </location>
</feature>
<protein>
    <submittedName>
        <fullName evidence="4">Acyltransferase</fullName>
    </submittedName>
</protein>
<sequence>MPLRRDIQGLRALAVLAVIGAHAAGWPRGGFAGVDVFFVISGFVITGMLLREQQEAGDIRLSRFYARRARRLLPAALVTVGAVVGAAFALFGRARAEQMMWDGVSALLLVSNWRFTQQGTDYFHAGDAVSPLQNFWSLSVEEQFYLVWPGLLIVSLLFVPAVARRGRAAAAVAAGWAVVVIAASFGWALLQGSSAPMAAYFSTATRAWEFALGALLAAGVPLLRRLPAALGALLAWIGVAGIVASLVLIDMTAVGFPGPWAAAPTLATALALAGGVTAPPRALFLWTNPIAVVVGNASYSLYLWHFPVVVFAAALLPASPWSLPLTLAIIAVVGFASYAIIEQPLRYAPFLGGRVPATAAADAEEPALEASDAAAPAPPAVAPVVPVVRTPGIATRRPAGWQPGTRYFPGSPRTAAQSASAEPVEVAAASVPEVVPVEPVSAPPPVEAPPVPSVAIADSAAGAIAAPMAAWRERFRTQVALAAAGLVAAALLVVLVVQVQQPRPLPPTAGGTGQAAPAIEDPTAALQADVAAAVSATAWPDLHPSIDEVMAQSSGANPAHDCFAPTPQPDAAACTWGSGDAPRHLYLVGDSTAMAYAPALKALAEQSGGAIRVTTVGLYGCRFTDVLVQNDDPAVMQACTQRKNDVAAMIAADHPEQVLVSNAYTLGRTADGRDLSAADLVAAEAAEMARYGMPGRIVFLEAPPEGAPLGNCYTRVGSPYACATSITPVWRDMQAATEAAAAATGDRVVDALAFTCWQDVCPAFAGTLPIRYDQTHLTVVYSAHLAPYLRWALDGAVAAGAPAPPG</sequence>
<feature type="transmembrane region" description="Helical" evidence="1">
    <location>
        <begin position="205"/>
        <end position="223"/>
    </location>
</feature>
<dbReference type="InterPro" id="IPR002656">
    <property type="entry name" value="Acyl_transf_3_dom"/>
</dbReference>
<keyword evidence="1" id="KW-1133">Transmembrane helix</keyword>
<feature type="domain" description="SGNH" evidence="3">
    <location>
        <begin position="567"/>
        <end position="789"/>
    </location>
</feature>
<keyword evidence="1" id="KW-0812">Transmembrane</keyword>
<evidence type="ECO:0000313" key="5">
    <source>
        <dbReference type="Proteomes" id="UP000031202"/>
    </source>
</evidence>
<dbReference type="Pfam" id="PF01757">
    <property type="entry name" value="Acyl_transf_3"/>
    <property type="match status" value="1"/>
</dbReference>
<dbReference type="Pfam" id="PF19040">
    <property type="entry name" value="SGNH"/>
    <property type="match status" value="1"/>
</dbReference>
<feature type="transmembrane region" description="Helical" evidence="1">
    <location>
        <begin position="261"/>
        <end position="278"/>
    </location>
</feature>
<dbReference type="PANTHER" id="PTHR23028:SF53">
    <property type="entry name" value="ACYL_TRANSF_3 DOMAIN-CONTAINING PROTEIN"/>
    <property type="match status" value="1"/>
</dbReference>
<comment type="caution">
    <text evidence="4">The sequence shown here is derived from an EMBL/GenBank/DDBJ whole genome shotgun (WGS) entry which is preliminary data.</text>
</comment>
<gene>
    <name evidence="4" type="ORF">RM52_01485</name>
</gene>
<organism evidence="4 5">
    <name type="scientific">Microbacterium hominis</name>
    <dbReference type="NCBI Taxonomy" id="162426"/>
    <lineage>
        <taxon>Bacteria</taxon>
        <taxon>Bacillati</taxon>
        <taxon>Actinomycetota</taxon>
        <taxon>Actinomycetes</taxon>
        <taxon>Micrococcales</taxon>
        <taxon>Microbacteriaceae</taxon>
        <taxon>Microbacterium</taxon>
    </lineage>
</organism>
<dbReference type="InterPro" id="IPR050879">
    <property type="entry name" value="Acyltransferase_3"/>
</dbReference>
<feature type="transmembrane region" description="Helical" evidence="1">
    <location>
        <begin position="230"/>
        <end position="249"/>
    </location>
</feature>
<evidence type="ECO:0000256" key="1">
    <source>
        <dbReference type="SAM" id="Phobius"/>
    </source>
</evidence>
<evidence type="ECO:0000259" key="3">
    <source>
        <dbReference type="Pfam" id="PF19040"/>
    </source>
</evidence>